<dbReference type="EMBL" id="SMGD01000014">
    <property type="protein sequence ID" value="TCK47344.1"/>
    <property type="molecule type" value="Genomic_DNA"/>
</dbReference>
<gene>
    <name evidence="1" type="ORF">EV690_2362</name>
</gene>
<accession>A0A4R1JA52</accession>
<comment type="caution">
    <text evidence="1">The sequence shown here is derived from an EMBL/GenBank/DDBJ whole genome shotgun (WGS) entry which is preliminary data.</text>
</comment>
<proteinExistence type="predicted"/>
<reference evidence="1 2" key="1">
    <citation type="submission" date="2019-03" db="EMBL/GenBank/DDBJ databases">
        <title>Genomic Encyclopedia of Type Strains, Phase IV (KMG-IV): sequencing the most valuable type-strain genomes for metagenomic binning, comparative biology and taxonomic classification.</title>
        <authorList>
            <person name="Goeker M."/>
        </authorList>
    </citation>
    <scope>NUCLEOTIDE SEQUENCE [LARGE SCALE GENOMIC DNA]</scope>
    <source>
        <strain evidence="1 2">DSM 18577</strain>
    </source>
</reference>
<keyword evidence="2" id="KW-1185">Reference proteome</keyword>
<evidence type="ECO:0000313" key="1">
    <source>
        <dbReference type="EMBL" id="TCK47344.1"/>
    </source>
</evidence>
<dbReference type="AlphaFoldDB" id="A0A4R1JA52"/>
<organism evidence="1 2">
    <name type="scientific">Celerinatantimonas diazotrophica</name>
    <dbReference type="NCBI Taxonomy" id="412034"/>
    <lineage>
        <taxon>Bacteria</taxon>
        <taxon>Pseudomonadati</taxon>
        <taxon>Pseudomonadota</taxon>
        <taxon>Gammaproteobacteria</taxon>
        <taxon>Celerinatantimonadaceae</taxon>
        <taxon>Celerinatantimonas</taxon>
    </lineage>
</organism>
<sequence>MANPRVLKAQIVNVKCGENVTIIEPANIFKMLH</sequence>
<name>A0A4R1JA52_9GAMM</name>
<protein>
    <submittedName>
        <fullName evidence="1">Uncharacterized protein</fullName>
    </submittedName>
</protein>
<evidence type="ECO:0000313" key="2">
    <source>
        <dbReference type="Proteomes" id="UP000295565"/>
    </source>
</evidence>
<dbReference type="Proteomes" id="UP000295565">
    <property type="component" value="Unassembled WGS sequence"/>
</dbReference>